<dbReference type="InterPro" id="IPR029041">
    <property type="entry name" value="FAD-linked_oxidoreductase-like"/>
</dbReference>
<dbReference type="Proteomes" id="UP000460272">
    <property type="component" value="Unassembled WGS sequence"/>
</dbReference>
<evidence type="ECO:0000256" key="2">
    <source>
        <dbReference type="SAM" id="MobiDB-lite"/>
    </source>
</evidence>
<protein>
    <submittedName>
        <fullName evidence="4">Methylenetetrahydrofolate reductase</fullName>
    </submittedName>
</protein>
<dbReference type="Pfam" id="PF12225">
    <property type="entry name" value="DUF5981"/>
    <property type="match status" value="1"/>
</dbReference>
<evidence type="ECO:0000313" key="4">
    <source>
        <dbReference type="EMBL" id="TVZ03589.1"/>
    </source>
</evidence>
<evidence type="ECO:0000259" key="3">
    <source>
        <dbReference type="Pfam" id="PF12225"/>
    </source>
</evidence>
<dbReference type="SUPFAM" id="SSF51730">
    <property type="entry name" value="FAD-linked oxidoreductase"/>
    <property type="match status" value="1"/>
</dbReference>
<dbReference type="InterPro" id="IPR022026">
    <property type="entry name" value="DUF5981"/>
</dbReference>
<organism evidence="4 5">
    <name type="scientific">Trebonia kvetii</name>
    <dbReference type="NCBI Taxonomy" id="2480626"/>
    <lineage>
        <taxon>Bacteria</taxon>
        <taxon>Bacillati</taxon>
        <taxon>Actinomycetota</taxon>
        <taxon>Actinomycetes</taxon>
        <taxon>Streptosporangiales</taxon>
        <taxon>Treboniaceae</taxon>
        <taxon>Trebonia</taxon>
    </lineage>
</organism>
<keyword evidence="5" id="KW-1185">Reference proteome</keyword>
<name>A0A6P2BWS0_9ACTN</name>
<dbReference type="GO" id="GO:0016491">
    <property type="term" value="F:oxidoreductase activity"/>
    <property type="evidence" value="ECO:0007669"/>
    <property type="project" value="UniProtKB-KW"/>
</dbReference>
<dbReference type="UniPathway" id="UPA00193"/>
<feature type="region of interest" description="Disordered" evidence="2">
    <location>
        <begin position="1"/>
        <end position="50"/>
    </location>
</feature>
<keyword evidence="1" id="KW-0560">Oxidoreductase</keyword>
<comment type="caution">
    <text evidence="4">The sequence shown here is derived from an EMBL/GenBank/DDBJ whole genome shotgun (WGS) entry which is preliminary data.</text>
</comment>
<dbReference type="GO" id="GO:0035999">
    <property type="term" value="P:tetrahydrofolate interconversion"/>
    <property type="evidence" value="ECO:0007669"/>
    <property type="project" value="UniProtKB-UniPathway"/>
</dbReference>
<dbReference type="EMBL" id="RPFW01000004">
    <property type="protein sequence ID" value="TVZ03589.1"/>
    <property type="molecule type" value="Genomic_DNA"/>
</dbReference>
<feature type="domain" description="Methylene-tetrahydrofolate reductase C-terminal-like" evidence="3">
    <location>
        <begin position="72"/>
        <end position="106"/>
    </location>
</feature>
<dbReference type="AlphaFoldDB" id="A0A6P2BWS0"/>
<accession>A0A6P2BWS0</accession>
<dbReference type="OrthoDB" id="9803687at2"/>
<gene>
    <name evidence="4" type="ORF">EAS64_24790</name>
</gene>
<sequence length="440" mass="44389">MRASRQETARRSWNPRTLRSAVPAEQPRCLARPGWPETQHSSPRNAVSTVEPHSVGVTNIRVVASDAWAVAAAACPKHMSHGPCAGVRADGACEVPGVGRCSYLDVPDRDWPYADVLIPAPDPGAAIPDVAGAWPRSPAAAGFLATAATRPVVVADLVAPALSADGVRACAAEIVGFADACLTGDHPGARVQFPPSYRARLLAGEGVAAWAGINCRDRNRVAIEGEIAACADAGVAGVHCVTGDHPGTGHRPDAAAVFDLDSIELVELASMSLALPARPLCSVAHAPAAPPAGKRLARLLAKIDAGADVVFVDHCGGAGPLAEAVAALREAGFSGLVLCCVPVVTSAGAAEVVASFAADRLPPGYLDAIMSAPDPAESGVTAAVHFAEAVLAVPGVDGVNLSAGAGPGQELAVTRAMAEVGRRVLGAPAASRPRPAGGVS</sequence>
<reference evidence="4 5" key="1">
    <citation type="submission" date="2018-11" db="EMBL/GenBank/DDBJ databases">
        <title>Trebonia kvetii gen.nov., sp.nov., a novel acidophilic actinobacterium, and proposal of the new actinobacterial family Treboniaceae fam. nov.</title>
        <authorList>
            <person name="Rapoport D."/>
            <person name="Sagova-Mareckova M."/>
            <person name="Sedlacek I."/>
            <person name="Provaznik J."/>
            <person name="Kralova S."/>
            <person name="Pavlinic D."/>
            <person name="Benes V."/>
            <person name="Kopecky J."/>
        </authorList>
    </citation>
    <scope>NUCLEOTIDE SEQUENCE [LARGE SCALE GENOMIC DNA]</scope>
    <source>
        <strain evidence="4 5">15Tr583</strain>
    </source>
</reference>
<evidence type="ECO:0000313" key="5">
    <source>
        <dbReference type="Proteomes" id="UP000460272"/>
    </source>
</evidence>
<feature type="compositionally biased region" description="Basic and acidic residues" evidence="2">
    <location>
        <begin position="1"/>
        <end position="10"/>
    </location>
</feature>
<proteinExistence type="predicted"/>
<feature type="compositionally biased region" description="Polar residues" evidence="2">
    <location>
        <begin position="38"/>
        <end position="48"/>
    </location>
</feature>
<dbReference type="Gene3D" id="3.20.20.220">
    <property type="match status" value="1"/>
</dbReference>
<evidence type="ECO:0000256" key="1">
    <source>
        <dbReference type="ARBA" id="ARBA00023002"/>
    </source>
</evidence>